<organism evidence="9 10">
    <name type="scientific">Polarella glacialis</name>
    <name type="common">Dinoflagellate</name>
    <dbReference type="NCBI Taxonomy" id="89957"/>
    <lineage>
        <taxon>Eukaryota</taxon>
        <taxon>Sar</taxon>
        <taxon>Alveolata</taxon>
        <taxon>Dinophyceae</taxon>
        <taxon>Suessiales</taxon>
        <taxon>Suessiaceae</taxon>
        <taxon>Polarella</taxon>
    </lineage>
</organism>
<gene>
    <name evidence="9" type="ORF">PGLA2088_LOCUS5768</name>
</gene>
<evidence type="ECO:0000256" key="2">
    <source>
        <dbReference type="ARBA" id="ARBA00022692"/>
    </source>
</evidence>
<feature type="region of interest" description="Disordered" evidence="6">
    <location>
        <begin position="184"/>
        <end position="206"/>
    </location>
</feature>
<dbReference type="InterPro" id="IPR019008">
    <property type="entry name" value="Beta_sandwich_EMC7"/>
</dbReference>
<name>A0A813IAX1_POLGL</name>
<dbReference type="PANTHER" id="PTHR13605">
    <property type="entry name" value="ER MEMBRANE PROTEIN COMPLEX SUBUNIT 7"/>
    <property type="match status" value="1"/>
</dbReference>
<comment type="caution">
    <text evidence="9">The sequence shown here is derived from an EMBL/GenBank/DDBJ whole genome shotgun (WGS) entry which is preliminary data.</text>
</comment>
<feature type="compositionally biased region" description="Polar residues" evidence="6">
    <location>
        <begin position="197"/>
        <end position="206"/>
    </location>
</feature>
<evidence type="ECO:0000256" key="5">
    <source>
        <dbReference type="ARBA" id="ARBA00023136"/>
    </source>
</evidence>
<dbReference type="Proteomes" id="UP000626109">
    <property type="component" value="Unassembled WGS sequence"/>
</dbReference>
<dbReference type="AlphaFoldDB" id="A0A813IAX1"/>
<comment type="subcellular location">
    <subcellularLocation>
        <location evidence="1">Membrane</location>
        <topology evidence="1">Single-pass membrane protein</topology>
    </subcellularLocation>
</comment>
<feature type="domain" description="ER membrane protein complex subunit 7 beta-sandwich" evidence="8">
    <location>
        <begin position="54"/>
        <end position="162"/>
    </location>
</feature>
<feature type="chain" id="PRO_5032482296" description="ER membrane protein complex subunit 7 beta-sandwich domain-containing protein" evidence="7">
    <location>
        <begin position="24"/>
        <end position="206"/>
    </location>
</feature>
<feature type="non-terminal residue" evidence="9">
    <location>
        <position position="206"/>
    </location>
</feature>
<evidence type="ECO:0000256" key="1">
    <source>
        <dbReference type="ARBA" id="ARBA00004167"/>
    </source>
</evidence>
<dbReference type="PANTHER" id="PTHR13605:SF4">
    <property type="entry name" value="ER MEMBRANE PROTEIN COMPLEX SUBUNIT 7"/>
    <property type="match status" value="1"/>
</dbReference>
<sequence length="206" mass="22000">PAMASLLRLSLLGCALLLSPASASDSQDQSGQIRGRISIPSKFQQGLPPLGGLHEAKVILDGGLLSTLPTADGYFYFSGVSAGPHLLQVVHPRLNFDAVRLEAEDTGANGMKITAYMADPEHGRGAKLKYPLGLAPSGAFSYLEKREEFNILSVFKSPMALISLFSCGAMFLLPKLQPMIEEEKAKQQAEVEGNKGQAESLTNGKK</sequence>
<keyword evidence="2" id="KW-0812">Transmembrane</keyword>
<dbReference type="GO" id="GO:0072546">
    <property type="term" value="C:EMC complex"/>
    <property type="evidence" value="ECO:0007669"/>
    <property type="project" value="TreeGrafter"/>
</dbReference>
<evidence type="ECO:0000259" key="8">
    <source>
        <dbReference type="Pfam" id="PF09430"/>
    </source>
</evidence>
<evidence type="ECO:0000256" key="3">
    <source>
        <dbReference type="ARBA" id="ARBA00022729"/>
    </source>
</evidence>
<evidence type="ECO:0000256" key="4">
    <source>
        <dbReference type="ARBA" id="ARBA00022989"/>
    </source>
</evidence>
<protein>
    <recommendedName>
        <fullName evidence="8">ER membrane protein complex subunit 7 beta-sandwich domain-containing protein</fullName>
    </recommendedName>
</protein>
<dbReference type="InterPro" id="IPR039163">
    <property type="entry name" value="EMC7"/>
</dbReference>
<evidence type="ECO:0000313" key="10">
    <source>
        <dbReference type="Proteomes" id="UP000626109"/>
    </source>
</evidence>
<evidence type="ECO:0000256" key="7">
    <source>
        <dbReference type="SAM" id="SignalP"/>
    </source>
</evidence>
<dbReference type="EMBL" id="CAJNNW010005583">
    <property type="protein sequence ID" value="CAE8647537.1"/>
    <property type="molecule type" value="Genomic_DNA"/>
</dbReference>
<keyword evidence="4" id="KW-1133">Transmembrane helix</keyword>
<evidence type="ECO:0000313" key="9">
    <source>
        <dbReference type="EMBL" id="CAE8647537.1"/>
    </source>
</evidence>
<accession>A0A813IAX1</accession>
<dbReference type="Pfam" id="PF09430">
    <property type="entry name" value="EMC7_beta-sandw"/>
    <property type="match status" value="1"/>
</dbReference>
<reference evidence="9" key="1">
    <citation type="submission" date="2021-02" db="EMBL/GenBank/DDBJ databases">
        <authorList>
            <person name="Dougan E. K."/>
            <person name="Rhodes N."/>
            <person name="Thang M."/>
            <person name="Chan C."/>
        </authorList>
    </citation>
    <scope>NUCLEOTIDE SEQUENCE</scope>
</reference>
<feature type="compositionally biased region" description="Basic and acidic residues" evidence="6">
    <location>
        <begin position="184"/>
        <end position="193"/>
    </location>
</feature>
<keyword evidence="5" id="KW-0472">Membrane</keyword>
<keyword evidence="3 7" id="KW-0732">Signal</keyword>
<proteinExistence type="predicted"/>
<evidence type="ECO:0000256" key="6">
    <source>
        <dbReference type="SAM" id="MobiDB-lite"/>
    </source>
</evidence>
<feature type="signal peptide" evidence="7">
    <location>
        <begin position="1"/>
        <end position="23"/>
    </location>
</feature>